<sequence>MQNLDNNSYLVIVDKFPTKDKAEVFLNDVKSKGFDAFIKEIEVKEEEVKPKVKTSIISKTRTTVGQAQAWARNN</sequence>
<gene>
    <name evidence="1" type="ORF">FYJ27_09480</name>
</gene>
<comment type="caution">
    <text evidence="1">The sequence shown here is derived from an EMBL/GenBank/DDBJ whole genome shotgun (WGS) entry which is preliminary data.</text>
</comment>
<evidence type="ECO:0008006" key="3">
    <source>
        <dbReference type="Google" id="ProtNLM"/>
    </source>
</evidence>
<accession>A0A844FJ66</accession>
<reference evidence="1 2" key="1">
    <citation type="submission" date="2019-08" db="EMBL/GenBank/DDBJ databases">
        <title>In-depth cultivation of the pig gut microbiome towards novel bacterial diversity and tailored functional studies.</title>
        <authorList>
            <person name="Wylensek D."/>
            <person name="Hitch T.C.A."/>
            <person name="Clavel T."/>
        </authorList>
    </citation>
    <scope>NUCLEOTIDE SEQUENCE [LARGE SCALE GENOMIC DNA]</scope>
    <source>
        <strain evidence="1 2">Med78-601-WT-4W-RMD-3</strain>
    </source>
</reference>
<dbReference type="Proteomes" id="UP000462760">
    <property type="component" value="Unassembled WGS sequence"/>
</dbReference>
<evidence type="ECO:0000313" key="2">
    <source>
        <dbReference type="Proteomes" id="UP000462760"/>
    </source>
</evidence>
<protein>
    <recommendedName>
        <fullName evidence="3">SPOR domain-containing protein</fullName>
    </recommendedName>
</protein>
<proteinExistence type="predicted"/>
<dbReference type="EMBL" id="VULR01000013">
    <property type="protein sequence ID" value="MSS43956.1"/>
    <property type="molecule type" value="Genomic_DNA"/>
</dbReference>
<name>A0A844FJ66_9FIRM</name>
<evidence type="ECO:0000313" key="1">
    <source>
        <dbReference type="EMBL" id="MSS43956.1"/>
    </source>
</evidence>
<dbReference type="AlphaFoldDB" id="A0A844FJ66"/>
<dbReference type="RefSeq" id="WP_154484628.1">
    <property type="nucleotide sequence ID" value="NZ_VULR01000013.1"/>
</dbReference>
<organism evidence="1 2">
    <name type="scientific">Anaerosalibacter bizertensis</name>
    <dbReference type="NCBI Taxonomy" id="932217"/>
    <lineage>
        <taxon>Bacteria</taxon>
        <taxon>Bacillati</taxon>
        <taxon>Bacillota</taxon>
        <taxon>Tissierellia</taxon>
        <taxon>Tissierellales</taxon>
        <taxon>Sporanaerobacteraceae</taxon>
        <taxon>Anaerosalibacter</taxon>
    </lineage>
</organism>